<evidence type="ECO:0000256" key="6">
    <source>
        <dbReference type="ARBA" id="ARBA00017721"/>
    </source>
</evidence>
<organism evidence="13 14">
    <name type="scientific">Alloiococcus otitis ATCC 51267</name>
    <dbReference type="NCBI Taxonomy" id="883081"/>
    <lineage>
        <taxon>Bacteria</taxon>
        <taxon>Bacillati</taxon>
        <taxon>Bacillota</taxon>
        <taxon>Bacilli</taxon>
        <taxon>Lactobacillales</taxon>
        <taxon>Carnobacteriaceae</taxon>
        <taxon>Alloiococcus</taxon>
    </lineage>
</organism>
<dbReference type="GO" id="GO:0043137">
    <property type="term" value="P:DNA replication, removal of RNA primer"/>
    <property type="evidence" value="ECO:0007669"/>
    <property type="project" value="TreeGrafter"/>
</dbReference>
<evidence type="ECO:0000259" key="12">
    <source>
        <dbReference type="PROSITE" id="PS50879"/>
    </source>
</evidence>
<keyword evidence="14" id="KW-1185">Reference proteome</keyword>
<dbReference type="PROSITE" id="PS50879">
    <property type="entry name" value="RNASE_H_1"/>
    <property type="match status" value="1"/>
</dbReference>
<dbReference type="AlphaFoldDB" id="K9EWC4"/>
<dbReference type="InterPro" id="IPR012337">
    <property type="entry name" value="RNaseH-like_sf"/>
</dbReference>
<dbReference type="Gene3D" id="3.30.420.10">
    <property type="entry name" value="Ribonuclease H-like superfamily/Ribonuclease H"/>
    <property type="match status" value="1"/>
</dbReference>
<dbReference type="eggNOG" id="COG0328">
    <property type="taxonomic scope" value="Bacteria"/>
</dbReference>
<dbReference type="EMBL" id="AGXA01000019">
    <property type="protein sequence ID" value="EKU93525.1"/>
    <property type="molecule type" value="Genomic_DNA"/>
</dbReference>
<dbReference type="InterPro" id="IPR050092">
    <property type="entry name" value="RNase_H"/>
</dbReference>
<evidence type="ECO:0000256" key="9">
    <source>
        <dbReference type="ARBA" id="ARBA00022759"/>
    </source>
</evidence>
<dbReference type="InterPro" id="IPR011320">
    <property type="entry name" value="RNase_H1_N"/>
</dbReference>
<dbReference type="GO" id="GO:0003676">
    <property type="term" value="F:nucleic acid binding"/>
    <property type="evidence" value="ECO:0007669"/>
    <property type="project" value="InterPro"/>
</dbReference>
<evidence type="ECO:0000256" key="3">
    <source>
        <dbReference type="ARBA" id="ARBA00004065"/>
    </source>
</evidence>
<dbReference type="SUPFAM" id="SSF55658">
    <property type="entry name" value="L9 N-domain-like"/>
    <property type="match status" value="1"/>
</dbReference>
<comment type="similarity">
    <text evidence="4">Belongs to the RNase H family.</text>
</comment>
<dbReference type="PANTHER" id="PTHR10642:SF26">
    <property type="entry name" value="RIBONUCLEASE H1"/>
    <property type="match status" value="1"/>
</dbReference>
<dbReference type="HOGENOM" id="CLU_030894_2_1_9"/>
<dbReference type="FunFam" id="3.40.970.10:FF:000002">
    <property type="entry name" value="Ribonuclease H"/>
    <property type="match status" value="1"/>
</dbReference>
<evidence type="ECO:0000256" key="2">
    <source>
        <dbReference type="ARBA" id="ARBA00001946"/>
    </source>
</evidence>
<feature type="domain" description="RNase H type-1" evidence="12">
    <location>
        <begin position="58"/>
        <end position="196"/>
    </location>
</feature>
<evidence type="ECO:0000256" key="11">
    <source>
        <dbReference type="ARBA" id="ARBA00022842"/>
    </source>
</evidence>
<keyword evidence="9" id="KW-0255">Endonuclease</keyword>
<protein>
    <recommendedName>
        <fullName evidence="6">Ribonuclease H</fullName>
        <ecNumber evidence="5">3.1.26.4</ecNumber>
    </recommendedName>
</protein>
<dbReference type="EC" id="3.1.26.4" evidence="5"/>
<dbReference type="Gene3D" id="3.40.970.10">
    <property type="entry name" value="Ribonuclease H1, N-terminal domain"/>
    <property type="match status" value="1"/>
</dbReference>
<evidence type="ECO:0000256" key="1">
    <source>
        <dbReference type="ARBA" id="ARBA00000077"/>
    </source>
</evidence>
<name>K9EWC4_9LACT</name>
<dbReference type="OrthoDB" id="9811552at2"/>
<evidence type="ECO:0000256" key="5">
    <source>
        <dbReference type="ARBA" id="ARBA00012180"/>
    </source>
</evidence>
<dbReference type="InterPro" id="IPR036397">
    <property type="entry name" value="RNaseH_sf"/>
</dbReference>
<evidence type="ECO:0000256" key="8">
    <source>
        <dbReference type="ARBA" id="ARBA00022723"/>
    </source>
</evidence>
<dbReference type="PATRIC" id="fig|883081.3.peg.937"/>
<evidence type="ECO:0000313" key="13">
    <source>
        <dbReference type="EMBL" id="EKU93525.1"/>
    </source>
</evidence>
<keyword evidence="8" id="KW-0479">Metal-binding</keyword>
<dbReference type="Proteomes" id="UP000009875">
    <property type="component" value="Unassembled WGS sequence"/>
</dbReference>
<dbReference type="GO" id="GO:0046872">
    <property type="term" value="F:metal ion binding"/>
    <property type="evidence" value="ECO:0007669"/>
    <property type="project" value="UniProtKB-KW"/>
</dbReference>
<gene>
    <name evidence="13" type="ORF">HMPREF9698_00941</name>
</gene>
<dbReference type="STRING" id="883081.HMPREF9698_00941"/>
<dbReference type="CDD" id="cd09277">
    <property type="entry name" value="RNase_HI_bacteria_like"/>
    <property type="match status" value="1"/>
</dbReference>
<dbReference type="Pfam" id="PF01693">
    <property type="entry name" value="Cauli_VI"/>
    <property type="match status" value="1"/>
</dbReference>
<keyword evidence="10" id="KW-0378">Hydrolase</keyword>
<sequence>MVQKYYAVKKGRKPGLYTSWPQAQNQVSHYPKAEYKSFKDKAQALQYLNNGLENAKETSQGLQAYVDGSFDKKQKNYSYGVVLLEDGKLVAKLANSDNDPRYAASYQIAGECYGCLNAIKWAINHSYNHITIFYDYMGIEKWAKKEWQAKKVISQDYVRFYDRFAQNIEVDFVKVKAHSGVSMNELADQLAKDALKQ</sequence>
<dbReference type="InterPro" id="IPR009027">
    <property type="entry name" value="Ribosomal_bL9/RNase_H1_N"/>
</dbReference>
<dbReference type="RefSeq" id="WP_003777895.1">
    <property type="nucleotide sequence ID" value="NZ_JH992959.1"/>
</dbReference>
<keyword evidence="7" id="KW-0540">Nuclease</keyword>
<evidence type="ECO:0000256" key="7">
    <source>
        <dbReference type="ARBA" id="ARBA00022722"/>
    </source>
</evidence>
<comment type="function">
    <text evidence="3">Endonuclease that specifically degrades the RNA of RNA-DNA hybrids.</text>
</comment>
<accession>K9EWC4</accession>
<evidence type="ECO:0000256" key="10">
    <source>
        <dbReference type="ARBA" id="ARBA00022801"/>
    </source>
</evidence>
<evidence type="ECO:0000313" key="14">
    <source>
        <dbReference type="Proteomes" id="UP000009875"/>
    </source>
</evidence>
<evidence type="ECO:0000256" key="4">
    <source>
        <dbReference type="ARBA" id="ARBA00005300"/>
    </source>
</evidence>
<dbReference type="InterPro" id="IPR037056">
    <property type="entry name" value="RNase_H1_N_sf"/>
</dbReference>
<dbReference type="Pfam" id="PF00075">
    <property type="entry name" value="RNase_H"/>
    <property type="match status" value="1"/>
</dbReference>
<dbReference type="InterPro" id="IPR002156">
    <property type="entry name" value="RNaseH_domain"/>
</dbReference>
<comment type="catalytic activity">
    <reaction evidence="1">
        <text>Endonucleolytic cleavage to 5'-phosphomonoester.</text>
        <dbReference type="EC" id="3.1.26.4"/>
    </reaction>
</comment>
<reference evidence="13 14" key="1">
    <citation type="submission" date="2012-09" db="EMBL/GenBank/DDBJ databases">
        <title>The Genome Sequence of Alloiococcus otitis ATCC 51267.</title>
        <authorList>
            <consortium name="The Broad Institute Genome Sequencing Platform"/>
            <person name="Earl A."/>
            <person name="Ward D."/>
            <person name="Feldgarden M."/>
            <person name="Gevers D."/>
            <person name="Huys G."/>
            <person name="Walker B."/>
            <person name="Young S.K."/>
            <person name="Zeng Q."/>
            <person name="Gargeya S."/>
            <person name="Fitzgerald M."/>
            <person name="Haas B."/>
            <person name="Abouelleil A."/>
            <person name="Alvarado L."/>
            <person name="Arachchi H.M."/>
            <person name="Berlin A.M."/>
            <person name="Chapman S.B."/>
            <person name="Goldberg J."/>
            <person name="Griggs A."/>
            <person name="Gujja S."/>
            <person name="Hansen M."/>
            <person name="Howarth C."/>
            <person name="Imamovic A."/>
            <person name="Larimer J."/>
            <person name="McCowen C."/>
            <person name="Montmayeur A."/>
            <person name="Murphy C."/>
            <person name="Neiman D."/>
            <person name="Pearson M."/>
            <person name="Priest M."/>
            <person name="Roberts A."/>
            <person name="Saif S."/>
            <person name="Shea T."/>
            <person name="Sisk P."/>
            <person name="Sykes S."/>
            <person name="Wortman J."/>
            <person name="Nusbaum C."/>
            <person name="Birren B."/>
        </authorList>
    </citation>
    <scope>NUCLEOTIDE SEQUENCE [LARGE SCALE GENOMIC DNA]</scope>
    <source>
        <strain evidence="13 14">ATCC 51267</strain>
    </source>
</reference>
<keyword evidence="11" id="KW-0460">Magnesium</keyword>
<dbReference type="PANTHER" id="PTHR10642">
    <property type="entry name" value="RIBONUCLEASE H1"/>
    <property type="match status" value="1"/>
</dbReference>
<dbReference type="GO" id="GO:0004523">
    <property type="term" value="F:RNA-DNA hybrid ribonuclease activity"/>
    <property type="evidence" value="ECO:0007669"/>
    <property type="project" value="UniProtKB-EC"/>
</dbReference>
<proteinExistence type="inferred from homology"/>
<comment type="cofactor">
    <cofactor evidence="2">
        <name>Mg(2+)</name>
        <dbReference type="ChEBI" id="CHEBI:18420"/>
    </cofactor>
</comment>
<comment type="caution">
    <text evidence="13">The sequence shown here is derived from an EMBL/GenBank/DDBJ whole genome shotgun (WGS) entry which is preliminary data.</text>
</comment>
<dbReference type="SUPFAM" id="SSF53098">
    <property type="entry name" value="Ribonuclease H-like"/>
    <property type="match status" value="1"/>
</dbReference>